<feature type="transmembrane region" description="Helical" evidence="1">
    <location>
        <begin position="243"/>
        <end position="274"/>
    </location>
</feature>
<dbReference type="Pfam" id="PF07670">
    <property type="entry name" value="Gate"/>
    <property type="match status" value="1"/>
</dbReference>
<gene>
    <name evidence="3" type="primary">ylbJ</name>
    <name evidence="3" type="ORF">IMF26_10105</name>
</gene>
<dbReference type="InterPro" id="IPR011642">
    <property type="entry name" value="Gate_dom"/>
</dbReference>
<feature type="transmembrane region" description="Helical" evidence="1">
    <location>
        <begin position="28"/>
        <end position="49"/>
    </location>
</feature>
<keyword evidence="1" id="KW-1133">Transmembrane helix</keyword>
<dbReference type="AlphaFoldDB" id="A0AAT9LCH9"/>
<accession>A0AAT9LCH9</accession>
<feature type="domain" description="Nucleoside transporter/FeoB GTPase Gate" evidence="2">
    <location>
        <begin position="66"/>
        <end position="164"/>
    </location>
</feature>
<dbReference type="KEGG" id="fcz:IMF26_10105"/>
<feature type="transmembrane region" description="Helical" evidence="1">
    <location>
        <begin position="395"/>
        <end position="420"/>
    </location>
</feature>
<feature type="transmembrane region" description="Helical" evidence="1">
    <location>
        <begin position="349"/>
        <end position="367"/>
    </location>
</feature>
<organism evidence="3">
    <name type="scientific">Candidatus Fermentithermobacillus carboniphilus</name>
    <dbReference type="NCBI Taxonomy" id="3085328"/>
    <lineage>
        <taxon>Bacteria</taxon>
        <taxon>Bacillati</taxon>
        <taxon>Bacillota</taxon>
        <taxon>Candidatus Fermentithermobacillia</taxon>
        <taxon>Candidatus Fermentithermobacillales</taxon>
        <taxon>Candidatus Fermentithermobacillaceae</taxon>
        <taxon>Candidatus Fermentithermobacillus</taxon>
    </lineage>
</organism>
<keyword evidence="1" id="KW-0812">Transmembrane</keyword>
<evidence type="ECO:0000256" key="1">
    <source>
        <dbReference type="SAM" id="Phobius"/>
    </source>
</evidence>
<feature type="transmembrane region" description="Helical" evidence="1">
    <location>
        <begin position="169"/>
        <end position="191"/>
    </location>
</feature>
<feature type="transmembrane region" description="Helical" evidence="1">
    <location>
        <begin position="286"/>
        <end position="305"/>
    </location>
</feature>
<evidence type="ECO:0000259" key="2">
    <source>
        <dbReference type="Pfam" id="PF07670"/>
    </source>
</evidence>
<name>A0AAT9LCH9_9FIRM</name>
<dbReference type="InterPro" id="IPR014226">
    <property type="entry name" value="Spore_IM_YlbJ"/>
</dbReference>
<protein>
    <submittedName>
        <fullName evidence="3">Sporulation integral membrane protein YlbJ</fullName>
    </submittedName>
</protein>
<feature type="transmembrane region" description="Helical" evidence="1">
    <location>
        <begin position="311"/>
        <end position="337"/>
    </location>
</feature>
<dbReference type="NCBIfam" id="TIGR02871">
    <property type="entry name" value="spore_ylbJ"/>
    <property type="match status" value="1"/>
</dbReference>
<feature type="transmembrane region" description="Helical" evidence="1">
    <location>
        <begin position="61"/>
        <end position="89"/>
    </location>
</feature>
<reference evidence="3" key="2">
    <citation type="journal article" date="2023" name="Biology">
        <title>Prokaryotic Life Associated with Coal-Fire Gas Vents Revealed by Metagenomics.</title>
        <authorList>
            <person name="Kadnikov V.V."/>
            <person name="Mardanov A.V."/>
            <person name="Beletsky A.V."/>
            <person name="Karnachuk O.V."/>
            <person name="Ravin N.V."/>
        </authorList>
    </citation>
    <scope>NUCLEOTIDE SEQUENCE</scope>
    <source>
        <strain evidence="3">Bu02</strain>
    </source>
</reference>
<proteinExistence type="predicted"/>
<keyword evidence="1" id="KW-0472">Membrane</keyword>
<evidence type="ECO:0000313" key="3">
    <source>
        <dbReference type="EMBL" id="QUL98357.1"/>
    </source>
</evidence>
<reference evidence="3" key="1">
    <citation type="submission" date="2020-10" db="EMBL/GenBank/DDBJ databases">
        <authorList>
            <person name="Kadnikov V."/>
            <person name="Beletsky A.V."/>
            <person name="Mardanov A.V."/>
            <person name="Karnachuk O.V."/>
            <person name="Ravin N.V."/>
        </authorList>
    </citation>
    <scope>NUCLEOTIDE SEQUENCE</scope>
    <source>
        <strain evidence="3">Bu02</strain>
    </source>
</reference>
<dbReference type="EMBL" id="CP062796">
    <property type="protein sequence ID" value="QUL98357.1"/>
    <property type="molecule type" value="Genomic_DNA"/>
</dbReference>
<sequence length="427" mass="46485">MKGLLLFSILILSFILLARLWRAKRDTVISLGLAGMVVLVALSMILFPEPSFKAAERGLKVWWDIVLPALLPFFIAAELLMGMGVVHFMGVLMEPLMRPIFNVPGTGSFAMAMGIASGYPLGAALAARLKDDGLATKTEAERLMCFCNTSDPLFMTGAVAVGMFKRTDLAVIIISAHYLSALTVGVLLRFWKSGKDESPPFETHKAGFIVLRAYRAMRRAQRENKKAFGELLGEAVKRSVNTLLLILGFIVLFSVIFEILKMAGVTSFISLAVSRLMPKSVLPPDLYEAIISGLFEITIGTSMASQASAPLVLRVAVSSAIIAWSGLSVHAQVAAVIQSSGLSVWPYTASRFLQSILAAIYTILLMMPGRSRWALSTFEPVTIRGSLAWFQNVGFATKLCALTVGSVAMISIVLTVFAFVRKYLRKF</sequence>
<feature type="transmembrane region" description="Helical" evidence="1">
    <location>
        <begin position="109"/>
        <end position="127"/>
    </location>
</feature>